<feature type="region of interest" description="Disordered" evidence="1">
    <location>
        <begin position="383"/>
        <end position="415"/>
    </location>
</feature>
<organism evidence="2 3">
    <name type="scientific">Prorocentrum cordatum</name>
    <dbReference type="NCBI Taxonomy" id="2364126"/>
    <lineage>
        <taxon>Eukaryota</taxon>
        <taxon>Sar</taxon>
        <taxon>Alveolata</taxon>
        <taxon>Dinophyceae</taxon>
        <taxon>Prorocentrales</taxon>
        <taxon>Prorocentraceae</taxon>
        <taxon>Prorocentrum</taxon>
    </lineage>
</organism>
<feature type="compositionally biased region" description="Low complexity" evidence="1">
    <location>
        <begin position="403"/>
        <end position="413"/>
    </location>
</feature>
<reference evidence="2" key="1">
    <citation type="submission" date="2023-10" db="EMBL/GenBank/DDBJ databases">
        <authorList>
            <person name="Chen Y."/>
            <person name="Shah S."/>
            <person name="Dougan E. K."/>
            <person name="Thang M."/>
            <person name="Chan C."/>
        </authorList>
    </citation>
    <scope>NUCLEOTIDE SEQUENCE [LARGE SCALE GENOMIC DNA]</scope>
</reference>
<accession>A0ABN9TWG0</accession>
<dbReference type="EMBL" id="CAUYUJ010015149">
    <property type="protein sequence ID" value="CAK0850426.1"/>
    <property type="molecule type" value="Genomic_DNA"/>
</dbReference>
<name>A0ABN9TWG0_9DINO</name>
<evidence type="ECO:0000313" key="3">
    <source>
        <dbReference type="Proteomes" id="UP001189429"/>
    </source>
</evidence>
<evidence type="ECO:0000256" key="1">
    <source>
        <dbReference type="SAM" id="MobiDB-lite"/>
    </source>
</evidence>
<dbReference type="Proteomes" id="UP001189429">
    <property type="component" value="Unassembled WGS sequence"/>
</dbReference>
<protein>
    <submittedName>
        <fullName evidence="2">Uncharacterized protein</fullName>
    </submittedName>
</protein>
<gene>
    <name evidence="2" type="ORF">PCOR1329_LOCUS42842</name>
</gene>
<keyword evidence="3" id="KW-1185">Reference proteome</keyword>
<sequence>MCPESPAPDLLLQLLVGDTGQRAVYLQPPEVGLLPGLQVLRLRRGTPVVNFKWLPVQVKISDLAVEISPGGKGKDIVMEDPWAAGAQKPVATAIPAHLRKELQDLLQTQGFPVSEHDNLVAALASAFADPLVLLPCMRQRAATTIQETHDNHIDMGRLASSTEHNYVAFNSALMVDGTGSVSLVDRPAFETEHSAMQLQVQRLLYHGVFHKPVLRRLQARFPLLPAGRGHPTDGAEGQGAIPSVPTGTFATATPDALQPPAGAASHDSMKYLYERAEDWAERWAPSVFFGNNIDNHKDWMDWCVSHVTAVLQRPQFDAHFNLDDAFGSDTARRGRAVEICTRAWQRSDRPRSRRPEVHNAERQTTIVQRELAEEAAEHRACRRWVERETRGNPRPAPAGDHATSTTSTTTSTSWRQVDILATGDASSRDGLSGRTFVPTSIATEWRVLKNHLANSPRGQLSSDFLSRIGVASPATEDNNPRHVIARLAVAYRTYNILRTKHEEQDIVSIRPLCNLGSTAAATQYLHTTGLESQALHTDAAASAWCLCCVPAGAGYARPPCGPNETYAKLFGTRVLCTSPCGRKGRCSPDKPDGTFAEPKCVLEVDPGQEGAKQGQPNKPTYCGLVCTSNSYCPKGSRCTKGKEDSMVAKGLDDSLGLGLSADDFKGVCSFKEKANKTRAPPEPPLQLRLSAILAKGVTDFKDKLGIPADFELPTSVDNKKSLEL</sequence>
<evidence type="ECO:0000313" key="2">
    <source>
        <dbReference type="EMBL" id="CAK0850426.1"/>
    </source>
</evidence>
<comment type="caution">
    <text evidence="2">The sequence shown here is derived from an EMBL/GenBank/DDBJ whole genome shotgun (WGS) entry which is preliminary data.</text>
</comment>
<proteinExistence type="predicted"/>